<dbReference type="Pfam" id="PF13181">
    <property type="entry name" value="TPR_8"/>
    <property type="match status" value="1"/>
</dbReference>
<dbReference type="Proteomes" id="UP000253034">
    <property type="component" value="Unassembled WGS sequence"/>
</dbReference>
<dbReference type="RefSeq" id="WP_114297632.1">
    <property type="nucleotide sequence ID" value="NZ_QPJT01000009.1"/>
</dbReference>
<dbReference type="PANTHER" id="PTHR43630:SF2">
    <property type="entry name" value="GLYCOSYLTRANSFERASE"/>
    <property type="match status" value="1"/>
</dbReference>
<keyword evidence="3" id="KW-1185">Reference proteome</keyword>
<protein>
    <submittedName>
        <fullName evidence="2">Tetratricopeptide repeat protein</fullName>
    </submittedName>
</protein>
<dbReference type="InterPro" id="IPR001173">
    <property type="entry name" value="Glyco_trans_2-like"/>
</dbReference>
<dbReference type="InterPro" id="IPR019734">
    <property type="entry name" value="TPR_rpt"/>
</dbReference>
<dbReference type="AlphaFoldDB" id="A0A369B8P6"/>
<dbReference type="CDD" id="cd02511">
    <property type="entry name" value="Beta4Glucosyltransferase"/>
    <property type="match status" value="1"/>
</dbReference>
<dbReference type="SUPFAM" id="SSF53448">
    <property type="entry name" value="Nucleotide-diphospho-sugar transferases"/>
    <property type="match status" value="1"/>
</dbReference>
<gene>
    <name evidence="2" type="ORF">DFR58_109134</name>
</gene>
<reference evidence="2 3" key="1">
    <citation type="submission" date="2018-07" db="EMBL/GenBank/DDBJ databases">
        <title>Genomic Encyclopedia of Type Strains, Phase IV (KMG-IV): sequencing the most valuable type-strain genomes for metagenomic binning, comparative biology and taxonomic classification.</title>
        <authorList>
            <person name="Goeker M."/>
        </authorList>
    </citation>
    <scope>NUCLEOTIDE SEQUENCE [LARGE SCALE GENOMIC DNA]</scope>
    <source>
        <strain evidence="2 3">DSM 27016</strain>
    </source>
</reference>
<organism evidence="2 3">
    <name type="scientific">Anaerobacterium chartisolvens</name>
    <dbReference type="NCBI Taxonomy" id="1297424"/>
    <lineage>
        <taxon>Bacteria</taxon>
        <taxon>Bacillati</taxon>
        <taxon>Bacillota</taxon>
        <taxon>Clostridia</taxon>
        <taxon>Eubacteriales</taxon>
        <taxon>Oscillospiraceae</taxon>
        <taxon>Anaerobacterium</taxon>
    </lineage>
</organism>
<feature type="domain" description="Glycosyltransferase 2-like" evidence="1">
    <location>
        <begin position="5"/>
        <end position="149"/>
    </location>
</feature>
<dbReference type="PANTHER" id="PTHR43630">
    <property type="entry name" value="POLY-BETA-1,6-N-ACETYL-D-GLUCOSAMINE SYNTHASE"/>
    <property type="match status" value="1"/>
</dbReference>
<dbReference type="OrthoDB" id="9815923at2"/>
<dbReference type="Gene3D" id="3.90.550.10">
    <property type="entry name" value="Spore Coat Polysaccharide Biosynthesis Protein SpsA, Chain A"/>
    <property type="match status" value="1"/>
</dbReference>
<accession>A0A369B8P6</accession>
<evidence type="ECO:0000259" key="1">
    <source>
        <dbReference type="Pfam" id="PF00535"/>
    </source>
</evidence>
<dbReference type="SUPFAM" id="SSF81901">
    <property type="entry name" value="HCP-like"/>
    <property type="match status" value="1"/>
</dbReference>
<dbReference type="InterPro" id="IPR011990">
    <property type="entry name" value="TPR-like_helical_dom_sf"/>
</dbReference>
<evidence type="ECO:0000313" key="2">
    <source>
        <dbReference type="EMBL" id="RCX16907.1"/>
    </source>
</evidence>
<evidence type="ECO:0000313" key="3">
    <source>
        <dbReference type="Proteomes" id="UP000253034"/>
    </source>
</evidence>
<sequence length="360" mass="42282">MATFSLCMIVKNEEDTLSRCLETVKDIVDEIIIIDTGSTDKTKEIASEFTSRIYDFEWIDDFSAARNYSFSKATMDYIMWLDADDVILEEDRKKLKKFKSIMDKSIDIVMMKYNVGFDASGKVTLSYFRERLFKRANNYTWNDPIHEHIPAWGKVINSDICITHKKIHASPPQRNLKIFRKMIEEGKPLSPRNLFYCAREFYHNGLFDDAIEYFNKFLDSGQGWVEDNISACFDLSKCYSEKKDTESSLKALFRSFQYEVPRAEICCQIGYYFKNIKQYEKALFWFDLALNLKKPQDSWGFILHDYWGYIPLMELCVCHDRLGNHDAAMKCNDLAGEIKPNDSAVLYNKNYFNNLKKEQK</sequence>
<dbReference type="EMBL" id="QPJT01000009">
    <property type="protein sequence ID" value="RCX16907.1"/>
    <property type="molecule type" value="Genomic_DNA"/>
</dbReference>
<name>A0A369B8P6_9FIRM</name>
<dbReference type="InterPro" id="IPR029044">
    <property type="entry name" value="Nucleotide-diphossugar_trans"/>
</dbReference>
<proteinExistence type="predicted"/>
<dbReference type="Gene3D" id="1.25.40.10">
    <property type="entry name" value="Tetratricopeptide repeat domain"/>
    <property type="match status" value="2"/>
</dbReference>
<comment type="caution">
    <text evidence="2">The sequence shown here is derived from an EMBL/GenBank/DDBJ whole genome shotgun (WGS) entry which is preliminary data.</text>
</comment>
<dbReference type="Pfam" id="PF00535">
    <property type="entry name" value="Glycos_transf_2"/>
    <property type="match status" value="1"/>
</dbReference>